<dbReference type="Pfam" id="PF07645">
    <property type="entry name" value="EGF_CA"/>
    <property type="match status" value="3"/>
</dbReference>
<dbReference type="InterPro" id="IPR001881">
    <property type="entry name" value="EGF-like_Ca-bd_dom"/>
</dbReference>
<feature type="domain" description="EGF-like" evidence="9">
    <location>
        <begin position="568"/>
        <end position="606"/>
    </location>
</feature>
<sequence length="705" mass="77293">MERFKVIFQISALQILFTIAYEQRRKSLASFRPDHLYQTFLSSTHQIHSKLTLFYLSAVSVPVTVPDPVAVFPLNSKYQTREIESRVPQGNPVSVSLADGPDGKAGGSYAFAGSAGNYIEFPNNGALDVQYSITMLCWVYPTGKDGPLFNYKRTGSWGVHLWVVFGQLLWVDGRQTAQSNIGRVHLSTQNEVRMGVKDGDIRYFQGRIAAMQLYNVALTAEQINVVKKVGLADACDELKPCKNGATCSTSGDGYTCSCVQGFRGTNCEHGIDIDECQTSNPCQNGGQCENTHGSYECKCKSGFTGRNCDTDINECQISNPCKNGGQCENTHGSYECKCTPGFTGRNCETDIDECQTSKPCQNGGQCENTHGSYKCICKPGFTGKNCETVEESVSTESTTTRVTARNDSLENSVWEKQGCFKEVKKKNKAMGKVLGKFRKYKKNIKGAVEACMKAAKGKKLEIFGVRGKFSCATTKGNADYNVHGASPKGCKEEGDHGVGLMFVQTKSPVRMEENAEALVTATPVLVLKDSREKIAKMISMNAKPQIHAKIADYAKTHMEAMNANARLDLQEEIAKQVPCADGGTCVDGINSYTCDCTDGYVGKYCEWEKQGCFKEVKKKSKKAMRTTFAIFKKYKNNIQGAVEACMKAAEDKKLEIFGVRGRYKCVTTKGNADYKVHGASPKGCKADGDYGVGVKSANYVYILTK</sequence>
<dbReference type="GO" id="GO:0005509">
    <property type="term" value="F:calcium ion binding"/>
    <property type="evidence" value="ECO:0007669"/>
    <property type="project" value="InterPro"/>
</dbReference>
<keyword evidence="6 8" id="KW-1015">Disulfide bond</keyword>
<dbReference type="OrthoDB" id="283575at2759"/>
<reference evidence="10 11" key="1">
    <citation type="journal article" date="2018" name="Sci. Rep.">
        <title>Comparative analysis of the Pocillopora damicornis genome highlights role of immune system in coral evolution.</title>
        <authorList>
            <person name="Cunning R."/>
            <person name="Bay R.A."/>
            <person name="Gillette P."/>
            <person name="Baker A.C."/>
            <person name="Traylor-Knowles N."/>
        </authorList>
    </citation>
    <scope>NUCLEOTIDE SEQUENCE [LARGE SCALE GENOMIC DNA]</scope>
    <source>
        <strain evidence="10">RSMAS</strain>
        <tissue evidence="10">Whole animal</tissue>
    </source>
</reference>
<name>A0A3M6URE6_POCDA</name>
<dbReference type="InterPro" id="IPR049883">
    <property type="entry name" value="NOTCH1_EGF-like"/>
</dbReference>
<dbReference type="PROSITE" id="PS00010">
    <property type="entry name" value="ASX_HYDROXYL"/>
    <property type="match status" value="4"/>
</dbReference>
<organism evidence="10 11">
    <name type="scientific">Pocillopora damicornis</name>
    <name type="common">Cauliflower coral</name>
    <name type="synonym">Millepora damicornis</name>
    <dbReference type="NCBI Taxonomy" id="46731"/>
    <lineage>
        <taxon>Eukaryota</taxon>
        <taxon>Metazoa</taxon>
        <taxon>Cnidaria</taxon>
        <taxon>Anthozoa</taxon>
        <taxon>Hexacorallia</taxon>
        <taxon>Scleractinia</taxon>
        <taxon>Astrocoeniina</taxon>
        <taxon>Pocilloporidae</taxon>
        <taxon>Pocillopora</taxon>
    </lineage>
</organism>
<dbReference type="SUPFAM" id="SSF57184">
    <property type="entry name" value="Growth factor receptor domain"/>
    <property type="match status" value="1"/>
</dbReference>
<comment type="similarity">
    <text evidence="1">Belongs to the NOTCH family.</text>
</comment>
<evidence type="ECO:0000313" key="11">
    <source>
        <dbReference type="Proteomes" id="UP000275408"/>
    </source>
</evidence>
<evidence type="ECO:0000256" key="7">
    <source>
        <dbReference type="ARBA" id="ARBA00023180"/>
    </source>
</evidence>
<evidence type="ECO:0000256" key="3">
    <source>
        <dbReference type="ARBA" id="ARBA00022536"/>
    </source>
</evidence>
<keyword evidence="7" id="KW-0325">Glycoprotein</keyword>
<dbReference type="FunFam" id="2.10.25.10:FF:000012">
    <property type="entry name" value="Delta-like protein"/>
    <property type="match status" value="1"/>
</dbReference>
<gene>
    <name evidence="10" type="ORF">pdam_00012094</name>
</gene>
<dbReference type="Gene3D" id="2.60.120.200">
    <property type="match status" value="1"/>
</dbReference>
<dbReference type="SUPFAM" id="SSF49899">
    <property type="entry name" value="Concanavalin A-like lectins/glucanases"/>
    <property type="match status" value="1"/>
</dbReference>
<feature type="disulfide bond" evidence="8">
    <location>
        <begin position="377"/>
        <end position="386"/>
    </location>
</feature>
<dbReference type="STRING" id="46731.A0A3M6URE6"/>
<dbReference type="PANTHER" id="PTHR12916">
    <property type="entry name" value="CYTOCHROME C OXIDASE POLYPEPTIDE VIC-2"/>
    <property type="match status" value="1"/>
</dbReference>
<dbReference type="PROSITE" id="PS01187">
    <property type="entry name" value="EGF_CA"/>
    <property type="match status" value="1"/>
</dbReference>
<evidence type="ECO:0000313" key="10">
    <source>
        <dbReference type="EMBL" id="RMX56134.1"/>
    </source>
</evidence>
<feature type="disulfide bond" evidence="8">
    <location>
        <begin position="299"/>
        <end position="308"/>
    </location>
</feature>
<dbReference type="PROSITE" id="PS00022">
    <property type="entry name" value="EGF_1"/>
    <property type="match status" value="5"/>
</dbReference>
<keyword evidence="11" id="KW-1185">Reference proteome</keyword>
<dbReference type="SMART" id="SM00179">
    <property type="entry name" value="EGF_CA"/>
    <property type="match status" value="5"/>
</dbReference>
<feature type="domain" description="EGF-like" evidence="9">
    <location>
        <begin position="231"/>
        <end position="268"/>
    </location>
</feature>
<comment type="caution">
    <text evidence="10">The sequence shown here is derived from an EMBL/GenBank/DDBJ whole genome shotgun (WGS) entry which is preliminary data.</text>
</comment>
<keyword evidence="5" id="KW-0677">Repeat</keyword>
<dbReference type="InterPro" id="IPR000152">
    <property type="entry name" value="EGF-type_Asp/Asn_hydroxyl_site"/>
</dbReference>
<evidence type="ECO:0000256" key="4">
    <source>
        <dbReference type="ARBA" id="ARBA00022729"/>
    </source>
</evidence>
<accession>A0A3M6URE6</accession>
<dbReference type="InterPro" id="IPR000742">
    <property type="entry name" value="EGF"/>
</dbReference>
<evidence type="ECO:0000256" key="5">
    <source>
        <dbReference type="ARBA" id="ARBA00022737"/>
    </source>
</evidence>
<comment type="caution">
    <text evidence="8">Lacks conserved residue(s) required for the propagation of feature annotation.</text>
</comment>
<dbReference type="PANTHER" id="PTHR12916:SF4">
    <property type="entry name" value="UNINFLATABLE, ISOFORM C"/>
    <property type="match status" value="1"/>
</dbReference>
<dbReference type="FunFam" id="2.10.25.10:FF:000080">
    <property type="entry name" value="Neurogenic locus notch 1"/>
    <property type="match status" value="1"/>
</dbReference>
<evidence type="ECO:0000256" key="1">
    <source>
        <dbReference type="ARBA" id="ARBA00005847"/>
    </source>
</evidence>
<feature type="disulfide bond" evidence="8">
    <location>
        <begin position="338"/>
        <end position="347"/>
    </location>
</feature>
<dbReference type="Proteomes" id="UP000275408">
    <property type="component" value="Unassembled WGS sequence"/>
</dbReference>
<keyword evidence="2" id="KW-0217">Developmental protein</keyword>
<evidence type="ECO:0000256" key="8">
    <source>
        <dbReference type="PROSITE-ProRule" id="PRU00076"/>
    </source>
</evidence>
<dbReference type="Pfam" id="PF00008">
    <property type="entry name" value="EGF"/>
    <property type="match status" value="2"/>
</dbReference>
<dbReference type="AlphaFoldDB" id="A0A3M6URE6"/>
<feature type="domain" description="EGF-like" evidence="9">
    <location>
        <begin position="272"/>
        <end position="309"/>
    </location>
</feature>
<feature type="disulfide bond" evidence="8">
    <location>
        <begin position="596"/>
        <end position="605"/>
    </location>
</feature>
<feature type="domain" description="EGF-like" evidence="9">
    <location>
        <begin position="350"/>
        <end position="387"/>
    </location>
</feature>
<feature type="domain" description="EGF-like" evidence="9">
    <location>
        <begin position="311"/>
        <end position="348"/>
    </location>
</feature>
<dbReference type="FunFam" id="2.10.25.10:FF:000471">
    <property type="entry name" value="Protein lin-12"/>
    <property type="match status" value="1"/>
</dbReference>
<feature type="disulfide bond" evidence="8">
    <location>
        <begin position="258"/>
        <end position="267"/>
    </location>
</feature>
<dbReference type="GO" id="GO:0007219">
    <property type="term" value="P:Notch signaling pathway"/>
    <property type="evidence" value="ECO:0007669"/>
    <property type="project" value="TreeGrafter"/>
</dbReference>
<dbReference type="CDD" id="cd00054">
    <property type="entry name" value="EGF_CA"/>
    <property type="match status" value="5"/>
</dbReference>
<evidence type="ECO:0000259" key="9">
    <source>
        <dbReference type="PROSITE" id="PS50026"/>
    </source>
</evidence>
<dbReference type="GO" id="GO:0005112">
    <property type="term" value="F:Notch binding"/>
    <property type="evidence" value="ECO:0007669"/>
    <property type="project" value="TreeGrafter"/>
</dbReference>
<protein>
    <recommendedName>
        <fullName evidence="9">EGF-like domain-containing protein</fullName>
    </recommendedName>
</protein>
<dbReference type="InterPro" id="IPR018097">
    <property type="entry name" value="EGF_Ca-bd_CS"/>
</dbReference>
<dbReference type="SMART" id="SM00181">
    <property type="entry name" value="EGF"/>
    <property type="match status" value="5"/>
</dbReference>
<dbReference type="SUPFAM" id="SSF57196">
    <property type="entry name" value="EGF/Laminin"/>
    <property type="match status" value="2"/>
</dbReference>
<keyword evidence="4" id="KW-0732">Signal</keyword>
<dbReference type="InterPro" id="IPR009030">
    <property type="entry name" value="Growth_fac_rcpt_cys_sf"/>
</dbReference>
<dbReference type="InterPro" id="IPR013320">
    <property type="entry name" value="ConA-like_dom_sf"/>
</dbReference>
<dbReference type="PROSITE" id="PS50026">
    <property type="entry name" value="EGF_3"/>
    <property type="match status" value="5"/>
</dbReference>
<dbReference type="EMBL" id="RCHS01000902">
    <property type="protein sequence ID" value="RMX56134.1"/>
    <property type="molecule type" value="Genomic_DNA"/>
</dbReference>
<proteinExistence type="inferred from homology"/>
<dbReference type="Gene3D" id="2.10.25.10">
    <property type="entry name" value="Laminin"/>
    <property type="match status" value="5"/>
</dbReference>
<keyword evidence="3 8" id="KW-0245">EGF-like domain</keyword>
<dbReference type="FunFam" id="2.10.25.10:FF:000151">
    <property type="entry name" value="FAT atypical cadherin 4"/>
    <property type="match status" value="2"/>
</dbReference>
<evidence type="ECO:0000256" key="2">
    <source>
        <dbReference type="ARBA" id="ARBA00022473"/>
    </source>
</evidence>
<dbReference type="PROSITE" id="PS01186">
    <property type="entry name" value="EGF_2"/>
    <property type="match status" value="5"/>
</dbReference>
<evidence type="ECO:0000256" key="6">
    <source>
        <dbReference type="ARBA" id="ARBA00023157"/>
    </source>
</evidence>